<dbReference type="Gene3D" id="3.30.1120.70">
    <property type="match status" value="1"/>
</dbReference>
<evidence type="ECO:0008006" key="4">
    <source>
        <dbReference type="Google" id="ProtNLM"/>
    </source>
</evidence>
<feature type="region of interest" description="Disordered" evidence="1">
    <location>
        <begin position="426"/>
        <end position="475"/>
    </location>
</feature>
<keyword evidence="3" id="KW-1185">Reference proteome</keyword>
<dbReference type="Gene3D" id="3.40.140.120">
    <property type="match status" value="1"/>
</dbReference>
<dbReference type="Pfam" id="PF04860">
    <property type="entry name" value="Phage_portal"/>
    <property type="match status" value="1"/>
</dbReference>
<reference evidence="2" key="2">
    <citation type="submission" date="2020-09" db="EMBL/GenBank/DDBJ databases">
        <authorList>
            <person name="Sun Q."/>
            <person name="Zhou Y."/>
        </authorList>
    </citation>
    <scope>NUCLEOTIDE SEQUENCE</scope>
    <source>
        <strain evidence="2">CGMCC 4.5737</strain>
    </source>
</reference>
<dbReference type="Gene3D" id="1.20.1270.210">
    <property type="match status" value="1"/>
</dbReference>
<dbReference type="EMBL" id="BMMK01000041">
    <property type="protein sequence ID" value="GGM78401.1"/>
    <property type="molecule type" value="Genomic_DNA"/>
</dbReference>
<comment type="caution">
    <text evidence="2">The sequence shown here is derived from an EMBL/GenBank/DDBJ whole genome shotgun (WGS) entry which is preliminary data.</text>
</comment>
<gene>
    <name evidence="2" type="ORF">GCM10012275_56260</name>
</gene>
<protein>
    <recommendedName>
        <fullName evidence="4">Phage portal protein</fullName>
    </recommendedName>
</protein>
<dbReference type="InterPro" id="IPR006944">
    <property type="entry name" value="Phage/GTA_portal"/>
</dbReference>
<evidence type="ECO:0000256" key="1">
    <source>
        <dbReference type="SAM" id="MobiDB-lite"/>
    </source>
</evidence>
<dbReference type="InterPro" id="IPR006427">
    <property type="entry name" value="Portal_HK97"/>
</dbReference>
<evidence type="ECO:0000313" key="2">
    <source>
        <dbReference type="EMBL" id="GGM78401.1"/>
    </source>
</evidence>
<feature type="compositionally biased region" description="Acidic residues" evidence="1">
    <location>
        <begin position="435"/>
        <end position="454"/>
    </location>
</feature>
<dbReference type="NCBIfam" id="TIGR01537">
    <property type="entry name" value="portal_HK97"/>
    <property type="match status" value="1"/>
</dbReference>
<proteinExistence type="predicted"/>
<name>A0A8J3CHZ7_9PSEU</name>
<sequence length="475" mass="52015">MSRLLGVRSEQRQIDLDSFTEPIRSLLVGSYDTQIGMKVTPETALRLSTVYACVNLISSTISTLPATAHRRDASNQRRAERVPMWVEEPFGPLASSGQIEFRAQTMVSLLLHGNAYWLIQRNSRGLIQSMTVVDPGLVSLSAQKGQRVYRIAGETLRPTWDLEHLVGIPMPGEHYGLSPIRAAAQAIGVTLAAQSFGARFFGNSAMPSGIIEAQGRLTTEAARQLMERWRAAHGRDNTGGVAVLSEGATFKRISLSPEEAQFLAVRQFGVADIARLYLVPPHLIGDATGSTSWGSGLAEQNIGFAQHCLRPWVSRLEAAMTRLARSEPDRTRDFEIRLQMGDLLRGSPTERSQAAIQLVQYGIRTPDEIRAEDDLPPHPEGIGSVPYVPLNMGPLGSNNERAEGQAAEQEWKAEIARLEALILAQQAAAAGSPEAMDEVDEKPDPEYPPYDEDKETPPLEPRIPQRRCACGVGRA</sequence>
<reference evidence="2" key="1">
    <citation type="journal article" date="2014" name="Int. J. Syst. Evol. Microbiol.">
        <title>Complete genome sequence of Corynebacterium casei LMG S-19264T (=DSM 44701T), isolated from a smear-ripened cheese.</title>
        <authorList>
            <consortium name="US DOE Joint Genome Institute (JGI-PGF)"/>
            <person name="Walter F."/>
            <person name="Albersmeier A."/>
            <person name="Kalinowski J."/>
            <person name="Ruckert C."/>
        </authorList>
    </citation>
    <scope>NUCLEOTIDE SEQUENCE</scope>
    <source>
        <strain evidence="2">CGMCC 4.5737</strain>
    </source>
</reference>
<evidence type="ECO:0000313" key="3">
    <source>
        <dbReference type="Proteomes" id="UP000637578"/>
    </source>
</evidence>
<accession>A0A8J3CHZ7</accession>
<organism evidence="2 3">
    <name type="scientific">Longimycelium tulufanense</name>
    <dbReference type="NCBI Taxonomy" id="907463"/>
    <lineage>
        <taxon>Bacteria</taxon>
        <taxon>Bacillati</taxon>
        <taxon>Actinomycetota</taxon>
        <taxon>Actinomycetes</taxon>
        <taxon>Pseudonocardiales</taxon>
        <taxon>Pseudonocardiaceae</taxon>
        <taxon>Longimycelium</taxon>
    </lineage>
</organism>
<dbReference type="Proteomes" id="UP000637578">
    <property type="component" value="Unassembled WGS sequence"/>
</dbReference>
<dbReference type="AlphaFoldDB" id="A0A8J3CHZ7"/>